<proteinExistence type="predicted"/>
<dbReference type="EMBL" id="JAUSXK010000001">
    <property type="protein sequence ID" value="MDQ0644354.1"/>
    <property type="molecule type" value="Genomic_DNA"/>
</dbReference>
<sequence>MPLSRERPAREAGMVKILDVLLNVVMVLAIVVFSSYVAFYYYGIGLFASLPGGVGDFFLDNGVIQWVVLAVLVAAVIGKIAVRGAMRRRVRSET</sequence>
<feature type="transmembrane region" description="Helical" evidence="1">
    <location>
        <begin position="63"/>
        <end position="82"/>
    </location>
</feature>
<protein>
    <submittedName>
        <fullName evidence="2">Polyferredoxin</fullName>
    </submittedName>
</protein>
<comment type="caution">
    <text evidence="2">The sequence shown here is derived from an EMBL/GenBank/DDBJ whole genome shotgun (WGS) entry which is preliminary data.</text>
</comment>
<keyword evidence="1" id="KW-0812">Transmembrane</keyword>
<dbReference type="RefSeq" id="WP_307361999.1">
    <property type="nucleotide sequence ID" value="NZ_JAUSXK010000001.1"/>
</dbReference>
<evidence type="ECO:0000313" key="3">
    <source>
        <dbReference type="Proteomes" id="UP001239085"/>
    </source>
</evidence>
<keyword evidence="1" id="KW-1133">Transmembrane helix</keyword>
<name>A0ABU0PAJ2_9MICO</name>
<organism evidence="2 3">
    <name type="scientific">Microbacterium murale</name>
    <dbReference type="NCBI Taxonomy" id="1081040"/>
    <lineage>
        <taxon>Bacteria</taxon>
        <taxon>Bacillati</taxon>
        <taxon>Actinomycetota</taxon>
        <taxon>Actinomycetes</taxon>
        <taxon>Micrococcales</taxon>
        <taxon>Microbacteriaceae</taxon>
        <taxon>Microbacterium</taxon>
    </lineage>
</organism>
<evidence type="ECO:0000313" key="2">
    <source>
        <dbReference type="EMBL" id="MDQ0644354.1"/>
    </source>
</evidence>
<dbReference type="Proteomes" id="UP001239085">
    <property type="component" value="Unassembled WGS sequence"/>
</dbReference>
<accession>A0ABU0PAJ2</accession>
<evidence type="ECO:0000256" key="1">
    <source>
        <dbReference type="SAM" id="Phobius"/>
    </source>
</evidence>
<keyword evidence="1" id="KW-0472">Membrane</keyword>
<gene>
    <name evidence="2" type="ORF">QFZ46_002514</name>
</gene>
<reference evidence="2 3" key="1">
    <citation type="submission" date="2023-07" db="EMBL/GenBank/DDBJ databases">
        <title>Comparative genomics of wheat-associated soil bacteria to identify genetic determinants of phenazine resistance.</title>
        <authorList>
            <person name="Mouncey N."/>
        </authorList>
    </citation>
    <scope>NUCLEOTIDE SEQUENCE [LARGE SCALE GENOMIC DNA]</scope>
    <source>
        <strain evidence="2 3">W2I7</strain>
    </source>
</reference>
<keyword evidence="3" id="KW-1185">Reference proteome</keyword>
<feature type="transmembrane region" description="Helical" evidence="1">
    <location>
        <begin position="20"/>
        <end position="43"/>
    </location>
</feature>